<dbReference type="AlphaFoldDB" id="A0A4R2SRL8"/>
<proteinExistence type="predicted"/>
<keyword evidence="1" id="KW-0812">Transmembrane</keyword>
<keyword evidence="3" id="KW-1185">Reference proteome</keyword>
<feature type="transmembrane region" description="Helical" evidence="1">
    <location>
        <begin position="37"/>
        <end position="63"/>
    </location>
</feature>
<comment type="caution">
    <text evidence="2">The sequence shown here is derived from an EMBL/GenBank/DDBJ whole genome shotgun (WGS) entry which is preliminary data.</text>
</comment>
<protein>
    <submittedName>
        <fullName evidence="2">Uncharacterized protein</fullName>
    </submittedName>
</protein>
<dbReference type="EMBL" id="SLYB01000033">
    <property type="protein sequence ID" value="TCP91251.1"/>
    <property type="molecule type" value="Genomic_DNA"/>
</dbReference>
<keyword evidence="1" id="KW-0472">Membrane</keyword>
<evidence type="ECO:0000256" key="1">
    <source>
        <dbReference type="SAM" id="Phobius"/>
    </source>
</evidence>
<organism evidence="2 3">
    <name type="scientific">Cricetibacter osteomyelitidis</name>
    <dbReference type="NCBI Taxonomy" id="1521931"/>
    <lineage>
        <taxon>Bacteria</taxon>
        <taxon>Pseudomonadati</taxon>
        <taxon>Pseudomonadota</taxon>
        <taxon>Gammaproteobacteria</taxon>
        <taxon>Pasteurellales</taxon>
        <taxon>Pasteurellaceae</taxon>
        <taxon>Cricetibacter</taxon>
    </lineage>
</organism>
<accession>A0A4R2SRL8</accession>
<dbReference type="Proteomes" id="UP000295763">
    <property type="component" value="Unassembled WGS sequence"/>
</dbReference>
<dbReference type="RefSeq" id="WP_131978986.1">
    <property type="nucleotide sequence ID" value="NZ_SLYB01000033.1"/>
</dbReference>
<gene>
    <name evidence="2" type="ORF">EDC44_1339</name>
</gene>
<reference evidence="2 3" key="1">
    <citation type="submission" date="2019-03" db="EMBL/GenBank/DDBJ databases">
        <title>Genomic Encyclopedia of Type Strains, Phase IV (KMG-IV): sequencing the most valuable type-strain genomes for metagenomic binning, comparative biology and taxonomic classification.</title>
        <authorList>
            <person name="Goeker M."/>
        </authorList>
    </citation>
    <scope>NUCLEOTIDE SEQUENCE [LARGE SCALE GENOMIC DNA]</scope>
    <source>
        <strain evidence="2 3">DSM 28404</strain>
    </source>
</reference>
<name>A0A4R2SRL8_9PAST</name>
<dbReference type="OrthoDB" id="5690589at2"/>
<sequence>MLNLFQRPIDKDTVEALAKTLEDIGKVSLLALPVVIFWQYSVSFIIFSAFELPAFAYLAFLGAKSLRKNERK</sequence>
<keyword evidence="1" id="KW-1133">Transmembrane helix</keyword>
<evidence type="ECO:0000313" key="2">
    <source>
        <dbReference type="EMBL" id="TCP91251.1"/>
    </source>
</evidence>
<evidence type="ECO:0000313" key="3">
    <source>
        <dbReference type="Proteomes" id="UP000295763"/>
    </source>
</evidence>